<proteinExistence type="predicted"/>
<evidence type="ECO:0000256" key="7">
    <source>
        <dbReference type="ARBA" id="ARBA00023136"/>
    </source>
</evidence>
<feature type="region of interest" description="Disordered" evidence="11">
    <location>
        <begin position="114"/>
        <end position="151"/>
    </location>
</feature>
<dbReference type="SUPFAM" id="SSF52058">
    <property type="entry name" value="L domain-like"/>
    <property type="match status" value="1"/>
</dbReference>
<accession>A0A7R9ZQM0</accession>
<evidence type="ECO:0000256" key="8">
    <source>
        <dbReference type="ARBA" id="ARBA00023170"/>
    </source>
</evidence>
<keyword evidence="8" id="KW-0675">Receptor</keyword>
<evidence type="ECO:0000313" key="13">
    <source>
        <dbReference type="EMBL" id="CAD8340606.1"/>
    </source>
</evidence>
<evidence type="ECO:0000256" key="6">
    <source>
        <dbReference type="ARBA" id="ARBA00022989"/>
    </source>
</evidence>
<evidence type="ECO:0000256" key="4">
    <source>
        <dbReference type="ARBA" id="ARBA00022729"/>
    </source>
</evidence>
<dbReference type="InterPro" id="IPR032675">
    <property type="entry name" value="LRR_dom_sf"/>
</dbReference>
<evidence type="ECO:0000256" key="9">
    <source>
        <dbReference type="ARBA" id="ARBA00023180"/>
    </source>
</evidence>
<protein>
    <recommendedName>
        <fullName evidence="14">Leucine-rich repeat-containing N-terminal plant-type domain-containing protein</fullName>
    </recommendedName>
</protein>
<dbReference type="Pfam" id="PF00560">
    <property type="entry name" value="LRR_1"/>
    <property type="match status" value="2"/>
</dbReference>
<gene>
    <name evidence="13" type="ORF">CAUS1442_LOCUS12740</name>
</gene>
<dbReference type="GO" id="GO:0005886">
    <property type="term" value="C:plasma membrane"/>
    <property type="evidence" value="ECO:0007669"/>
    <property type="project" value="UniProtKB-SubCell"/>
</dbReference>
<evidence type="ECO:0000256" key="5">
    <source>
        <dbReference type="ARBA" id="ARBA00022737"/>
    </source>
</evidence>
<evidence type="ECO:0000256" key="3">
    <source>
        <dbReference type="ARBA" id="ARBA00022692"/>
    </source>
</evidence>
<evidence type="ECO:0000256" key="11">
    <source>
        <dbReference type="SAM" id="MobiDB-lite"/>
    </source>
</evidence>
<evidence type="ECO:0000256" key="12">
    <source>
        <dbReference type="SAM" id="Phobius"/>
    </source>
</evidence>
<feature type="transmembrane region" description="Helical" evidence="12">
    <location>
        <begin position="87"/>
        <end position="108"/>
    </location>
</feature>
<reference evidence="13" key="1">
    <citation type="submission" date="2021-01" db="EMBL/GenBank/DDBJ databases">
        <authorList>
            <person name="Corre E."/>
            <person name="Pelletier E."/>
            <person name="Niang G."/>
            <person name="Scheremetjew M."/>
            <person name="Finn R."/>
            <person name="Kale V."/>
            <person name="Holt S."/>
            <person name="Cochrane G."/>
            <person name="Meng A."/>
            <person name="Brown T."/>
            <person name="Cohen L."/>
        </authorList>
    </citation>
    <scope>NUCLEOTIDE SEQUENCE</scope>
    <source>
        <strain evidence="13">CCMP3328</strain>
    </source>
</reference>
<name>A0A7R9ZQM0_9STRA</name>
<dbReference type="PANTHER" id="PTHR48052">
    <property type="entry name" value="UNNAMED PRODUCT"/>
    <property type="match status" value="1"/>
</dbReference>
<comment type="subcellular location">
    <subcellularLocation>
        <location evidence="1">Cell membrane</location>
    </subcellularLocation>
    <subcellularLocation>
        <location evidence="10">Endomembrane system</location>
        <topology evidence="10">Single-pass membrane protein</topology>
    </subcellularLocation>
</comment>
<evidence type="ECO:0000256" key="1">
    <source>
        <dbReference type="ARBA" id="ARBA00004236"/>
    </source>
</evidence>
<dbReference type="InterPro" id="IPR001611">
    <property type="entry name" value="Leu-rich_rpt"/>
</dbReference>
<feature type="compositionally biased region" description="Polar residues" evidence="11">
    <location>
        <begin position="115"/>
        <end position="135"/>
    </location>
</feature>
<organism evidence="13">
    <name type="scientific">Craspedostauros australis</name>
    <dbReference type="NCBI Taxonomy" id="1486917"/>
    <lineage>
        <taxon>Eukaryota</taxon>
        <taxon>Sar</taxon>
        <taxon>Stramenopiles</taxon>
        <taxon>Ochrophyta</taxon>
        <taxon>Bacillariophyta</taxon>
        <taxon>Bacillariophyceae</taxon>
        <taxon>Bacillariophycidae</taxon>
        <taxon>Naviculales</taxon>
        <taxon>Naviculaceae</taxon>
        <taxon>Craspedostauros</taxon>
    </lineage>
</organism>
<keyword evidence="9" id="KW-0325">Glycoprotein</keyword>
<keyword evidence="5" id="KW-0677">Repeat</keyword>
<evidence type="ECO:0000256" key="2">
    <source>
        <dbReference type="ARBA" id="ARBA00022475"/>
    </source>
</evidence>
<keyword evidence="2" id="KW-1003">Cell membrane</keyword>
<evidence type="ECO:0000256" key="10">
    <source>
        <dbReference type="ARBA" id="ARBA00037847"/>
    </source>
</evidence>
<feature type="compositionally biased region" description="Polar residues" evidence="11">
    <location>
        <begin position="1"/>
        <end position="17"/>
    </location>
</feature>
<dbReference type="FunFam" id="3.80.10.10:FF:000383">
    <property type="entry name" value="Leucine-rich repeat receptor protein kinase EMS1"/>
    <property type="match status" value="1"/>
</dbReference>
<keyword evidence="6 12" id="KW-1133">Transmembrane helix</keyword>
<dbReference type="GO" id="GO:0012505">
    <property type="term" value="C:endomembrane system"/>
    <property type="evidence" value="ECO:0007669"/>
    <property type="project" value="UniProtKB-SubCell"/>
</dbReference>
<sequence>MYEANKSFSYGHSSSTGGEPAFQDEEGGLTDVHMDKAKLQDHTPSPPPSSTSYSDGGFQDSLALDQAISTAPDGRAFQRKNKRRRRMLCVALSISLKVIVVLSLLIWFQRRGTWSGRSNSDDQIAQSSGAANQEPSCLDDNSDEQRDSHKSRIEVLTDKLAKMGASRELMTDPNTPQGHAVLWLAELDVSLLDFKAFEDQYILERFVAVVLFFSTNGDGWNHQRHFLSAKYTCDWNNGEKGRQVEGIECTPQGTIHKLIFTLNDMSGPLPSELGLLEDLHSIYMSGNYISGELPAELGNLSNLHKLNLARNQLQGPIPASFGKLGKLSELLLCKYPLRKGFCACESQSVFVHYQRTVTTPVCALFYDYTKRCLITCLFSHSLDLRLHSCLPPSHSSVLYSAAPRWAALFHDSALHDNTDQNQLNGEIPAELSAATHLKTVMLEGNDLTGSADAAFCSPQNTINILYLDCASNDLTCTCSSHCCDSDGLHCKLN</sequence>
<feature type="region of interest" description="Disordered" evidence="11">
    <location>
        <begin position="1"/>
        <end position="57"/>
    </location>
</feature>
<keyword evidence="3 12" id="KW-0812">Transmembrane</keyword>
<dbReference type="PANTHER" id="PTHR48052:SF8">
    <property type="entry name" value="LRR RECEPTOR-LIKE SERINE_THREONINE-PROTEIN KINASE FLS2"/>
    <property type="match status" value="1"/>
</dbReference>
<dbReference type="AlphaFoldDB" id="A0A7R9ZQM0"/>
<feature type="compositionally biased region" description="Basic and acidic residues" evidence="11">
    <location>
        <begin position="32"/>
        <end position="41"/>
    </location>
</feature>
<dbReference type="Gene3D" id="3.80.10.10">
    <property type="entry name" value="Ribonuclease Inhibitor"/>
    <property type="match status" value="2"/>
</dbReference>
<keyword evidence="4" id="KW-0732">Signal</keyword>
<keyword evidence="7 12" id="KW-0472">Membrane</keyword>
<dbReference type="EMBL" id="HBEF01020608">
    <property type="protein sequence ID" value="CAD8340606.1"/>
    <property type="molecule type" value="Transcribed_RNA"/>
</dbReference>
<evidence type="ECO:0008006" key="14">
    <source>
        <dbReference type="Google" id="ProtNLM"/>
    </source>
</evidence>